<dbReference type="PANTHER" id="PTHR42792">
    <property type="entry name" value="FLAGELLIN"/>
    <property type="match status" value="1"/>
</dbReference>
<sequence length="523" mass="53939">MVVRTNTMAMNAQRMMNINNNKVSASLKKLSSGFKINSAADDAAGLAISEHMKAQIKNLDAASNNSQDGISVAQTAEGALNEVHDMLNRMSELATKAANGVYTDTQRGNYSDEVNQLQSEVDRIADSTNFNGIKLMDGTLGTNGTSGVPTVDGKSALTLTSNPATALVSTTAAVAVNTAAATPTTTSYTFKIQSGDKVIDKTFNVVSASTSATSVDIYEGDKKVGTAAAAAGVATVADLGTAFVGILNSDADTKAVGTFADSATPDGKIALSSTELGSKGAQFIQDSTGAAVTATAGTGKDAYQSATVAIGKTFTVGNKDFALYDTQAEVDAAAEKGITGVKVATAGTVVTGDLSTLAGKIKDKTGYEPTVNGTTLEFKAPVGASSTSANGLVLQVGDTYDDYNKLTLSINDMHASALGVGKNDISIATQTDAGKAIKVINDAIDKVSKQRSSLGAIQNRLDHTINNLNTTSENLTSANSRIRDTDMAKEMMEYTQNNVLTQAAQAMLAQANQAPSQVLQLLK</sequence>
<accession>A0A7G9WL54</accession>
<dbReference type="PANTHER" id="PTHR42792:SF2">
    <property type="entry name" value="FLAGELLIN"/>
    <property type="match status" value="1"/>
</dbReference>
<name>A0A7G9WL54_9FIRM</name>
<dbReference type="SUPFAM" id="SSF64518">
    <property type="entry name" value="Phase 1 flagellin"/>
    <property type="match status" value="1"/>
</dbReference>
<dbReference type="GO" id="GO:0005198">
    <property type="term" value="F:structural molecule activity"/>
    <property type="evidence" value="ECO:0007669"/>
    <property type="project" value="UniProtKB-UniRule"/>
</dbReference>
<protein>
    <recommendedName>
        <fullName evidence="2 4">Flagellin</fullName>
    </recommendedName>
</protein>
<dbReference type="Gene3D" id="1.20.1330.10">
    <property type="entry name" value="f41 fragment of flagellin, N-terminal domain"/>
    <property type="match status" value="2"/>
</dbReference>
<comment type="function">
    <text evidence="4">Flagellin is the subunit protein which polymerizes to form the filaments of bacterial flagella.</text>
</comment>
<dbReference type="InterPro" id="IPR001492">
    <property type="entry name" value="Flagellin"/>
</dbReference>
<feature type="domain" description="Flagellin N-terminal" evidence="5">
    <location>
        <begin position="3"/>
        <end position="139"/>
    </location>
</feature>
<dbReference type="AlphaFoldDB" id="A0A7G9WL54"/>
<evidence type="ECO:0000256" key="3">
    <source>
        <dbReference type="ARBA" id="ARBA00023143"/>
    </source>
</evidence>
<gene>
    <name evidence="7" type="ORF">H6X83_03365</name>
</gene>
<dbReference type="Proteomes" id="UP000516046">
    <property type="component" value="Chromosome"/>
</dbReference>
<dbReference type="InterPro" id="IPR001029">
    <property type="entry name" value="Flagellin_N"/>
</dbReference>
<dbReference type="Pfam" id="PF00700">
    <property type="entry name" value="Flagellin_C"/>
    <property type="match status" value="1"/>
</dbReference>
<dbReference type="EMBL" id="CP060696">
    <property type="protein sequence ID" value="QNO19416.1"/>
    <property type="molecule type" value="Genomic_DNA"/>
</dbReference>
<keyword evidence="4" id="KW-0964">Secreted</keyword>
<evidence type="ECO:0000256" key="2">
    <source>
        <dbReference type="ARBA" id="ARBA00020110"/>
    </source>
</evidence>
<feature type="domain" description="Flagellin C-terminal" evidence="6">
    <location>
        <begin position="437"/>
        <end position="522"/>
    </location>
</feature>
<organism evidence="7 8">
    <name type="scientific">Caproicibacterium amylolyticum</name>
    <dbReference type="NCBI Taxonomy" id="2766537"/>
    <lineage>
        <taxon>Bacteria</taxon>
        <taxon>Bacillati</taxon>
        <taxon>Bacillota</taxon>
        <taxon>Clostridia</taxon>
        <taxon>Eubacteriales</taxon>
        <taxon>Oscillospiraceae</taxon>
        <taxon>Caproicibacterium</taxon>
    </lineage>
</organism>
<dbReference type="Gene3D" id="6.10.10.10">
    <property type="entry name" value="Flagellar export chaperone, C-terminal domain"/>
    <property type="match status" value="1"/>
</dbReference>
<evidence type="ECO:0000256" key="4">
    <source>
        <dbReference type="RuleBase" id="RU362073"/>
    </source>
</evidence>
<dbReference type="PRINTS" id="PR00207">
    <property type="entry name" value="FLAGELLIN"/>
</dbReference>
<evidence type="ECO:0000259" key="5">
    <source>
        <dbReference type="Pfam" id="PF00669"/>
    </source>
</evidence>
<keyword evidence="8" id="KW-1185">Reference proteome</keyword>
<dbReference type="GO" id="GO:0005576">
    <property type="term" value="C:extracellular region"/>
    <property type="evidence" value="ECO:0007669"/>
    <property type="project" value="UniProtKB-SubCell"/>
</dbReference>
<evidence type="ECO:0000259" key="6">
    <source>
        <dbReference type="Pfam" id="PF00700"/>
    </source>
</evidence>
<comment type="similarity">
    <text evidence="1 4">Belongs to the bacterial flagellin family.</text>
</comment>
<dbReference type="Pfam" id="PF00669">
    <property type="entry name" value="Flagellin_N"/>
    <property type="match status" value="1"/>
</dbReference>
<evidence type="ECO:0000256" key="1">
    <source>
        <dbReference type="ARBA" id="ARBA00005709"/>
    </source>
</evidence>
<reference evidence="7 8" key="1">
    <citation type="submission" date="2020-08" db="EMBL/GenBank/DDBJ databases">
        <authorList>
            <person name="Ren C."/>
            <person name="Gu Y."/>
            <person name="Xu Y."/>
        </authorList>
    </citation>
    <scope>NUCLEOTIDE SEQUENCE [LARGE SCALE GENOMIC DNA]</scope>
    <source>
        <strain evidence="7 8">LBM18003</strain>
    </source>
</reference>
<dbReference type="GO" id="GO:0009288">
    <property type="term" value="C:bacterial-type flagellum"/>
    <property type="evidence" value="ECO:0007669"/>
    <property type="project" value="UniProtKB-SubCell"/>
</dbReference>
<evidence type="ECO:0000313" key="8">
    <source>
        <dbReference type="Proteomes" id="UP000516046"/>
    </source>
</evidence>
<evidence type="ECO:0000313" key="7">
    <source>
        <dbReference type="EMBL" id="QNO19416.1"/>
    </source>
</evidence>
<proteinExistence type="inferred from homology"/>
<dbReference type="InterPro" id="IPR046358">
    <property type="entry name" value="Flagellin_C"/>
</dbReference>
<dbReference type="InterPro" id="IPR042187">
    <property type="entry name" value="Flagellin_C_sub2"/>
</dbReference>
<dbReference type="KEGG" id="caml:H6X83_03365"/>
<keyword evidence="3 4" id="KW-0975">Bacterial flagellum</keyword>
<comment type="subcellular location">
    <subcellularLocation>
        <location evidence="4">Secreted</location>
    </subcellularLocation>
    <subcellularLocation>
        <location evidence="4">Bacterial flagellum</location>
    </subcellularLocation>
</comment>